<evidence type="ECO:0000256" key="1">
    <source>
        <dbReference type="SAM" id="MobiDB-lite"/>
    </source>
</evidence>
<gene>
    <name evidence="2" type="ORF">RXV79_24755</name>
</gene>
<sequence>MSLLHEALRAGHAPAPRAPAGPRVLVCGGAGALGSALLEQLLAARRHAQVSVFTTQPLQTGLRGLHTLAWHEHDRTPLAPTAVVVFDRERGVNGRELAFYRPQPEQLPELAAQLHARGVRHLLVVMPHTQAMLPEALKRGLASLDEQAVAALGFEHLVFVRSAQPPDRVQHENAAQRLAHWMLSQLQMMVPERQRPVRAAKVAAFAARLAAVLPQSAPGTRVVPPELMWDASQARNAAAVADDWLAGNVSAPTQPATPPPPSPP</sequence>
<evidence type="ECO:0000313" key="2">
    <source>
        <dbReference type="EMBL" id="WOB08098.1"/>
    </source>
</evidence>
<feature type="compositionally biased region" description="Pro residues" evidence="1">
    <location>
        <begin position="255"/>
        <end position="264"/>
    </location>
</feature>
<accession>A0ABZ0CZ08</accession>
<feature type="region of interest" description="Disordered" evidence="1">
    <location>
        <begin position="243"/>
        <end position="264"/>
    </location>
</feature>
<dbReference type="RefSeq" id="WP_316700780.1">
    <property type="nucleotide sequence ID" value="NZ_CP136336.1"/>
</dbReference>
<evidence type="ECO:0000313" key="3">
    <source>
        <dbReference type="Proteomes" id="UP001303946"/>
    </source>
</evidence>
<reference evidence="2 3" key="1">
    <citation type="submission" date="2023-10" db="EMBL/GenBank/DDBJ databases">
        <title>Bacteria for the degradation of biodegradable plastic PBAT(Polybutylene adipate terephthalate).</title>
        <authorList>
            <person name="Weon H.-Y."/>
            <person name="Yeon J."/>
        </authorList>
    </citation>
    <scope>NUCLEOTIDE SEQUENCE [LARGE SCALE GENOMIC DNA]</scope>
    <source>
        <strain evidence="2 3">SBD 7-3</strain>
    </source>
</reference>
<proteinExistence type="predicted"/>
<dbReference type="Proteomes" id="UP001303946">
    <property type="component" value="Chromosome"/>
</dbReference>
<dbReference type="Gene3D" id="3.40.50.720">
    <property type="entry name" value="NAD(P)-binding Rossmann-like Domain"/>
    <property type="match status" value="1"/>
</dbReference>
<name>A0ABZ0CZ08_9BURK</name>
<protein>
    <submittedName>
        <fullName evidence="2">Uncharacterized protein</fullName>
    </submittedName>
</protein>
<organism evidence="2 3">
    <name type="scientific">Piscinibacter gummiphilus</name>
    <dbReference type="NCBI Taxonomy" id="946333"/>
    <lineage>
        <taxon>Bacteria</taxon>
        <taxon>Pseudomonadati</taxon>
        <taxon>Pseudomonadota</taxon>
        <taxon>Betaproteobacteria</taxon>
        <taxon>Burkholderiales</taxon>
        <taxon>Sphaerotilaceae</taxon>
        <taxon>Piscinibacter</taxon>
    </lineage>
</organism>
<keyword evidence="3" id="KW-1185">Reference proteome</keyword>
<dbReference type="SUPFAM" id="SSF51735">
    <property type="entry name" value="NAD(P)-binding Rossmann-fold domains"/>
    <property type="match status" value="1"/>
</dbReference>
<dbReference type="EMBL" id="CP136336">
    <property type="protein sequence ID" value="WOB08098.1"/>
    <property type="molecule type" value="Genomic_DNA"/>
</dbReference>
<dbReference type="InterPro" id="IPR036291">
    <property type="entry name" value="NAD(P)-bd_dom_sf"/>
</dbReference>